<keyword evidence="8" id="KW-1185">Reference proteome</keyword>
<dbReference type="GO" id="GO:0005615">
    <property type="term" value="C:extracellular space"/>
    <property type="evidence" value="ECO:0007669"/>
    <property type="project" value="TreeGrafter"/>
</dbReference>
<dbReference type="InterPro" id="IPR000372">
    <property type="entry name" value="LRRNT"/>
</dbReference>
<dbReference type="PANTHER" id="PTHR45712">
    <property type="entry name" value="AGAP008170-PA"/>
    <property type="match status" value="1"/>
</dbReference>
<dbReference type="PROSITE" id="PS51450">
    <property type="entry name" value="LRR"/>
    <property type="match status" value="2"/>
</dbReference>
<dbReference type="OrthoDB" id="10027416at2759"/>
<evidence type="ECO:0000256" key="5">
    <source>
        <dbReference type="SAM" id="MobiDB-lite"/>
    </source>
</evidence>
<dbReference type="Gene3D" id="3.80.10.10">
    <property type="entry name" value="Ribonuclease Inhibitor"/>
    <property type="match status" value="5"/>
</dbReference>
<keyword evidence="1" id="KW-0433">Leucine-rich repeat</keyword>
<evidence type="ECO:0000256" key="6">
    <source>
        <dbReference type="SAM" id="SignalP"/>
    </source>
</evidence>
<reference evidence="9" key="1">
    <citation type="submission" date="2025-08" db="UniProtKB">
        <authorList>
            <consortium name="RefSeq"/>
        </authorList>
    </citation>
    <scope>IDENTIFICATION</scope>
</reference>
<dbReference type="SMART" id="SM00013">
    <property type="entry name" value="LRRNT"/>
    <property type="match status" value="1"/>
</dbReference>
<dbReference type="SUPFAM" id="SSF52058">
    <property type="entry name" value="L domain-like"/>
    <property type="match status" value="1"/>
</dbReference>
<feature type="region of interest" description="Disordered" evidence="5">
    <location>
        <begin position="607"/>
        <end position="651"/>
    </location>
</feature>
<dbReference type="PRINTS" id="PR00019">
    <property type="entry name" value="LEURICHRPT"/>
</dbReference>
<dbReference type="InterPro" id="IPR032675">
    <property type="entry name" value="LRR_dom_sf"/>
</dbReference>
<feature type="compositionally biased region" description="Gly residues" evidence="5">
    <location>
        <begin position="634"/>
        <end position="643"/>
    </location>
</feature>
<feature type="region of interest" description="Disordered" evidence="5">
    <location>
        <begin position="56"/>
        <end position="86"/>
    </location>
</feature>
<evidence type="ECO:0000313" key="8">
    <source>
        <dbReference type="Proteomes" id="UP000515152"/>
    </source>
</evidence>
<feature type="chain" id="PRO_5027813522" evidence="6">
    <location>
        <begin position="33"/>
        <end position="651"/>
    </location>
</feature>
<dbReference type="CTD" id="127435"/>
<dbReference type="KEGG" id="char:105895236"/>
<evidence type="ECO:0000259" key="7">
    <source>
        <dbReference type="SMART" id="SM00013"/>
    </source>
</evidence>
<name>A0A6P3VP57_CLUHA</name>
<dbReference type="InterPro" id="IPR001611">
    <property type="entry name" value="Leu-rich_rpt"/>
</dbReference>
<dbReference type="SMART" id="SM00364">
    <property type="entry name" value="LRR_BAC"/>
    <property type="match status" value="7"/>
</dbReference>
<dbReference type="RefSeq" id="XP_012677307.2">
    <property type="nucleotide sequence ID" value="XM_012821853.3"/>
</dbReference>
<evidence type="ECO:0000313" key="9">
    <source>
        <dbReference type="RefSeq" id="XP_012677307.2"/>
    </source>
</evidence>
<dbReference type="InterPro" id="IPR003591">
    <property type="entry name" value="Leu-rich_rpt_typical-subtyp"/>
</dbReference>
<feature type="compositionally biased region" description="Acidic residues" evidence="5">
    <location>
        <begin position="56"/>
        <end position="68"/>
    </location>
</feature>
<evidence type="ECO:0000256" key="3">
    <source>
        <dbReference type="ARBA" id="ARBA00022737"/>
    </source>
</evidence>
<proteinExistence type="predicted"/>
<dbReference type="Proteomes" id="UP000515152">
    <property type="component" value="Chromosome 10"/>
</dbReference>
<keyword evidence="3" id="KW-0677">Repeat</keyword>
<dbReference type="PANTHER" id="PTHR45712:SF20">
    <property type="entry name" value="PODOCAN"/>
    <property type="match status" value="1"/>
</dbReference>
<organism evidence="8 9">
    <name type="scientific">Clupea harengus</name>
    <name type="common">Atlantic herring</name>
    <dbReference type="NCBI Taxonomy" id="7950"/>
    <lineage>
        <taxon>Eukaryota</taxon>
        <taxon>Metazoa</taxon>
        <taxon>Chordata</taxon>
        <taxon>Craniata</taxon>
        <taxon>Vertebrata</taxon>
        <taxon>Euteleostomi</taxon>
        <taxon>Actinopterygii</taxon>
        <taxon>Neopterygii</taxon>
        <taxon>Teleostei</taxon>
        <taxon>Clupei</taxon>
        <taxon>Clupeiformes</taxon>
        <taxon>Clupeoidei</taxon>
        <taxon>Clupeidae</taxon>
        <taxon>Clupea</taxon>
    </lineage>
</organism>
<feature type="compositionally biased region" description="Acidic residues" evidence="5">
    <location>
        <begin position="614"/>
        <end position="626"/>
    </location>
</feature>
<dbReference type="SMART" id="SM00369">
    <property type="entry name" value="LRR_TYP"/>
    <property type="match status" value="16"/>
</dbReference>
<keyword evidence="2 6" id="KW-0732">Signal</keyword>
<feature type="signal peptide" evidence="6">
    <location>
        <begin position="1"/>
        <end position="32"/>
    </location>
</feature>
<evidence type="ECO:0000256" key="2">
    <source>
        <dbReference type="ARBA" id="ARBA00022729"/>
    </source>
</evidence>
<keyword evidence="4" id="KW-0325">Glycoprotein</keyword>
<dbReference type="GeneID" id="105895236"/>
<protein>
    <submittedName>
        <fullName evidence="9">Podocan</fullName>
    </submittedName>
</protein>
<gene>
    <name evidence="9" type="primary">podn</name>
</gene>
<feature type="domain" description="LRRNT" evidence="7">
    <location>
        <begin position="91"/>
        <end position="124"/>
    </location>
</feature>
<sequence>MRGNAGRAAMGQHGGLLRLLCLVTLGWTLVLCQFQPTLQSTRLQQEGEYEVIVEEEEYEDGVEEEEEVTGVQSGGGGGGGETGSKKEVAGSCPKACTCSDEGSVDCAGVNLAEFPSSLSDQTRQLSLQNNQIAEVTTEDLARLHLLQTLNLQNNRLTTQGLEDEGFEVLEQLNYLYLANNKLTAAPKHLPPSLVSADFAANQLTKIYPYTFGQKPGLKSVYLHNNKLTDAGLPEDMFNGSSSLEILIMSSNFLRSVPKNLPTALYRLHLKNNKLVKIPSGAFENLSNLWELCLQNNVLNNDGMDNETFGQLRSLEYLDMSNNNLTEVPDGLPRNLVVLHLEKNSIQSITASALTPVRNLEYLLLHNNQLRSRFIDPAAFRGLKKLHTLHMYHNQLERVPRGLPRRAKTLMLLHNRIAEISRNDLILLYTLIELNLSYNRLTNARLHHEAFRKLRLLERLDLSGNGLHALPLGLPRSLQTLKVKDNQLNVIPDGALAGMSKLREINLANNQLKLNSIYQGAWQELSDLTTLDLSGNLLSHVPPDLPESLEFLHLQSNRISTLPETAFEGTPNIKGIFLKFNPLSARMVKESSFAHLVHLQVLDLGYGNASQGPGTEEEEEEEEEEVDFGSRARASGGGGGGGRGGQRDSGRV</sequence>
<dbReference type="InterPro" id="IPR050333">
    <property type="entry name" value="SLRP"/>
</dbReference>
<accession>A0A6P3VP57</accession>
<evidence type="ECO:0000256" key="4">
    <source>
        <dbReference type="ARBA" id="ARBA00023180"/>
    </source>
</evidence>
<feature type="compositionally biased region" description="Gly residues" evidence="5">
    <location>
        <begin position="72"/>
        <end position="82"/>
    </location>
</feature>
<evidence type="ECO:0000256" key="1">
    <source>
        <dbReference type="ARBA" id="ARBA00022614"/>
    </source>
</evidence>
<dbReference type="AlphaFoldDB" id="A0A6P3VP57"/>
<dbReference type="Pfam" id="PF13855">
    <property type="entry name" value="LRR_8"/>
    <property type="match status" value="6"/>
</dbReference>
<dbReference type="SUPFAM" id="SSF52047">
    <property type="entry name" value="RNI-like"/>
    <property type="match status" value="1"/>
</dbReference>